<proteinExistence type="predicted"/>
<sequence length="228" mass="24848">MHEDSWFRSEPCQAHPIVSNLISDYVRYRAIEINLVVDLWASSSYLLQPLAEKLNTPSSQPVVAGISPAEHEDKVRTEDIGYLSPHPAGITAEWFPNPDLVVGIPPRRWKPKRTKRLNNDSQSVALTDDPANIALIDACQMLSPEGLGCFVVGPGLLMRPGPGTVMANLAKFGLFIDGIVVLPQGSTQPNIGAGQNLLVISRTQRTPQVLGRLSPECPNLKDIIKTSV</sequence>
<protein>
    <recommendedName>
        <fullName evidence="3">DNA methylase adenine-specific domain-containing protein</fullName>
    </recommendedName>
</protein>
<evidence type="ECO:0000313" key="2">
    <source>
        <dbReference type="Proteomes" id="UP001183794"/>
    </source>
</evidence>
<organism evidence="1 2">
    <name type="scientific">Enteractinococcus fodinae</name>
    <dbReference type="NCBI Taxonomy" id="684663"/>
    <lineage>
        <taxon>Bacteria</taxon>
        <taxon>Bacillati</taxon>
        <taxon>Actinomycetota</taxon>
        <taxon>Actinomycetes</taxon>
        <taxon>Micrococcales</taxon>
        <taxon>Micrococcaceae</taxon>
    </lineage>
</organism>
<dbReference type="EMBL" id="JAVDYJ010000001">
    <property type="protein sequence ID" value="MDR7347923.1"/>
    <property type="molecule type" value="Genomic_DNA"/>
</dbReference>
<keyword evidence="2" id="KW-1185">Reference proteome</keyword>
<evidence type="ECO:0008006" key="3">
    <source>
        <dbReference type="Google" id="ProtNLM"/>
    </source>
</evidence>
<gene>
    <name evidence="1" type="ORF">J2S62_002180</name>
</gene>
<comment type="caution">
    <text evidence="1">The sequence shown here is derived from an EMBL/GenBank/DDBJ whole genome shotgun (WGS) entry which is preliminary data.</text>
</comment>
<evidence type="ECO:0000313" key="1">
    <source>
        <dbReference type="EMBL" id="MDR7347923.1"/>
    </source>
</evidence>
<reference evidence="1 2" key="1">
    <citation type="submission" date="2023-07" db="EMBL/GenBank/DDBJ databases">
        <title>Sequencing the genomes of 1000 actinobacteria strains.</title>
        <authorList>
            <person name="Klenk H.-P."/>
        </authorList>
    </citation>
    <scope>NUCLEOTIDE SEQUENCE [LARGE SCALE GENOMIC DNA]</scope>
    <source>
        <strain evidence="1 2">DSM 22966</strain>
    </source>
</reference>
<dbReference type="Proteomes" id="UP001183794">
    <property type="component" value="Unassembled WGS sequence"/>
</dbReference>
<accession>A0ABU2B2T9</accession>
<dbReference type="RefSeq" id="WP_310174641.1">
    <property type="nucleotide sequence ID" value="NZ_BAABHE010000002.1"/>
</dbReference>
<name>A0ABU2B2T9_9MICC</name>